<dbReference type="PANTHER" id="PTHR31016:SF2">
    <property type="entry name" value="OS04G0228100 PROTEIN"/>
    <property type="match status" value="1"/>
</dbReference>
<dbReference type="GeneID" id="107426420"/>
<dbReference type="InParanoid" id="A0A6P4AB76"/>
<keyword evidence="2" id="KW-1185">Reference proteome</keyword>
<proteinExistence type="predicted"/>
<dbReference type="PANTHER" id="PTHR31016">
    <property type="entry name" value="OS04G0228100 PROTEIN"/>
    <property type="match status" value="1"/>
</dbReference>
<evidence type="ECO:0000313" key="2">
    <source>
        <dbReference type="Proteomes" id="UP001652623"/>
    </source>
</evidence>
<name>A0A6P4AB76_ZIZJJ</name>
<dbReference type="RefSeq" id="XP_015892094.3">
    <property type="nucleotide sequence ID" value="XM_016036608.4"/>
</dbReference>
<accession>A0A6P4AB76</accession>
<evidence type="ECO:0000256" key="1">
    <source>
        <dbReference type="SAM" id="MobiDB-lite"/>
    </source>
</evidence>
<evidence type="ECO:0000313" key="3">
    <source>
        <dbReference type="RefSeq" id="XP_015892094.3"/>
    </source>
</evidence>
<dbReference type="Proteomes" id="UP001652623">
    <property type="component" value="Chromosome 9"/>
</dbReference>
<dbReference type="AlphaFoldDB" id="A0A6P4AB76"/>
<dbReference type="KEGG" id="zju:107426420"/>
<dbReference type="FunCoup" id="A0A6P4AB76">
    <property type="interactions" value="390"/>
</dbReference>
<feature type="compositionally biased region" description="Basic and acidic residues" evidence="1">
    <location>
        <begin position="336"/>
        <end position="348"/>
    </location>
</feature>
<feature type="compositionally biased region" description="Basic and acidic residues" evidence="1">
    <location>
        <begin position="144"/>
        <end position="176"/>
    </location>
</feature>
<feature type="region of interest" description="Disordered" evidence="1">
    <location>
        <begin position="298"/>
        <end position="348"/>
    </location>
</feature>
<feature type="region of interest" description="Disordered" evidence="1">
    <location>
        <begin position="125"/>
        <end position="179"/>
    </location>
</feature>
<feature type="region of interest" description="Disordered" evidence="1">
    <location>
        <begin position="1"/>
        <end position="23"/>
    </location>
</feature>
<feature type="compositionally biased region" description="Basic and acidic residues" evidence="1">
    <location>
        <begin position="308"/>
        <end position="318"/>
    </location>
</feature>
<gene>
    <name evidence="3" type="primary">LOC107426420</name>
</gene>
<organism evidence="2 3">
    <name type="scientific">Ziziphus jujuba</name>
    <name type="common">Chinese jujube</name>
    <name type="synonym">Ziziphus sativa</name>
    <dbReference type="NCBI Taxonomy" id="326968"/>
    <lineage>
        <taxon>Eukaryota</taxon>
        <taxon>Viridiplantae</taxon>
        <taxon>Streptophyta</taxon>
        <taxon>Embryophyta</taxon>
        <taxon>Tracheophyta</taxon>
        <taxon>Spermatophyta</taxon>
        <taxon>Magnoliopsida</taxon>
        <taxon>eudicotyledons</taxon>
        <taxon>Gunneridae</taxon>
        <taxon>Pentapetalae</taxon>
        <taxon>rosids</taxon>
        <taxon>fabids</taxon>
        <taxon>Rosales</taxon>
        <taxon>Rhamnaceae</taxon>
        <taxon>Paliureae</taxon>
        <taxon>Ziziphus</taxon>
    </lineage>
</organism>
<feature type="compositionally biased region" description="Polar residues" evidence="1">
    <location>
        <begin position="54"/>
        <end position="68"/>
    </location>
</feature>
<reference evidence="3" key="1">
    <citation type="submission" date="2025-08" db="UniProtKB">
        <authorList>
            <consortium name="RefSeq"/>
        </authorList>
    </citation>
    <scope>IDENTIFICATION</scope>
    <source>
        <tissue evidence="3">Seedling</tissue>
    </source>
</reference>
<sequence>MAASVETPSPSHLNEESTTSFFMNSPLFSPSSDKRFWSALRTRIDTLLEDRNSKIPNLNPSPSIQSNAGEPKRAKTLKEDSLLLIRGFDSIAHTLSQLSNNLDNALQGATELARPPTLTEMFHSSLKNSESQDDDSGRQQNAEGPDKGLKRKFDSSHCSEEQGEDFKMENEQDSKHGKLKKAKNLAVTMAAKAASLSRELKLIKSDLCFMQERSALLEEENRRLRDGFVKGMRPEEDDLVRLQLEALLAEKSRLANENANLIRENQCLHQLVEYHQLTSQDFCASYEQVIQGMCLDFSSPPPPIPEEATDKDHEDVDTKCPQTPPSNLFGFSISHNEGHHKEQHDQLS</sequence>
<protein>
    <submittedName>
        <fullName evidence="3">Uncharacterized protein LOC107426420</fullName>
    </submittedName>
</protein>
<feature type="region of interest" description="Disordered" evidence="1">
    <location>
        <begin position="51"/>
        <end position="75"/>
    </location>
</feature>